<dbReference type="InterPro" id="IPR001841">
    <property type="entry name" value="Znf_RING"/>
</dbReference>
<dbReference type="Pfam" id="PF15227">
    <property type="entry name" value="zf-C3HC4_4"/>
    <property type="match status" value="1"/>
</dbReference>
<evidence type="ECO:0000259" key="8">
    <source>
        <dbReference type="PROSITE" id="PS50188"/>
    </source>
</evidence>
<proteinExistence type="predicted"/>
<sequence length="808" mass="92529">MEEAASHHRQRLSSYIGPLKKQMADTQKLLDTQDRRLSELREQVEKRRAKLASEFENLIQSIEHEQEAARSRLAAEEKHILQNLSANKAAFSDYISKVKVQLKEVTEKNDVNIKGVLQHCEKLKPPGVYRFEYKREEFSLPPQCSALQNIIQRFREEVTLDPETAHPNLLVSEDKKSVTFVREKQRVRRSTKRFLVDPVVLGTEGFDCGRHYWEVQVDDKPEWAVGVCRDSLSKERKQPLLRQENRCWTIQLQDGDYVVRGSVPVPLVLKEMPRGIGIYLDYELGQVSFYNLNDMSHIHSFRDTFSEVLKPYFYSGCDPKPLTSGTPEAAEVPATPQLLAEWHSPCGSTLTTRGSSCVECLHPGEPNLLKKPTSVPSFFQGPMAIDAALAKLPAEINCPVCLDGLQDPVTIECGHNFCRSCIQQSWAELQDRFPCPVCRHPCQERCLRSNTQLGKMVDMAKILQSIRGKKKRQKERGLCEQHNQALTLFCEEDLELLCPLCTQSHQGHQVRPMEEAASHHRQRLSSYTELLKKQVADLQKSISIQSKKPLELREKVETQRLELLSEFERLRQFLEREREAVLSRLADEEKAVEKELSANITEFSKYNSTFQGLLSQVAEYTVLTDVELLLQMKSFYKNSEVTFPTTFPAQLRTEGCSFPLQYSALKKIIRTFRVDISLDPETAHPNLIVSEDKKCVQYTKRMQDVPIFPKRFTVNTVVLGLPYFNSGRHFWEVEVGDKPKWEIGVCKDFLSTRLRTSPSACQGCWQIRREGNVYDAPGAGTIPLLSEVNPTCIGIFLDYEMGRSHFIT</sequence>
<evidence type="ECO:0000313" key="9">
    <source>
        <dbReference type="EMBL" id="KAK1343120.1"/>
    </source>
</evidence>
<dbReference type="InterPro" id="IPR003877">
    <property type="entry name" value="SPRY_dom"/>
</dbReference>
<dbReference type="CDD" id="cd15829">
    <property type="entry name" value="SPRY_PRY_TRIM75"/>
    <property type="match status" value="1"/>
</dbReference>
<dbReference type="SMART" id="SM00589">
    <property type="entry name" value="PRY"/>
    <property type="match status" value="2"/>
</dbReference>
<dbReference type="AlphaFoldDB" id="A0AA40I4Y7"/>
<keyword evidence="3" id="KW-0862">Zinc</keyword>
<dbReference type="PRINTS" id="PR01407">
    <property type="entry name" value="BUTYPHLNCDUF"/>
</dbReference>
<evidence type="ECO:0000256" key="4">
    <source>
        <dbReference type="PROSITE-ProRule" id="PRU00024"/>
    </source>
</evidence>
<dbReference type="InterPro" id="IPR013320">
    <property type="entry name" value="ConA-like_dom_sf"/>
</dbReference>
<evidence type="ECO:0000259" key="7">
    <source>
        <dbReference type="PROSITE" id="PS50119"/>
    </source>
</evidence>
<evidence type="ECO:0000256" key="1">
    <source>
        <dbReference type="ARBA" id="ARBA00022723"/>
    </source>
</evidence>
<keyword evidence="5" id="KW-0175">Coiled coil</keyword>
<dbReference type="Proteomes" id="UP001177744">
    <property type="component" value="Unassembled WGS sequence"/>
</dbReference>
<feature type="domain" description="RING-type" evidence="6">
    <location>
        <begin position="398"/>
        <end position="439"/>
    </location>
</feature>
<reference evidence="9" key="1">
    <citation type="submission" date="2023-06" db="EMBL/GenBank/DDBJ databases">
        <title>Reference genome for the Northern bat (Eptesicus nilssonii), a most northern bat species.</title>
        <authorList>
            <person name="Laine V.N."/>
            <person name="Pulliainen A.T."/>
            <person name="Lilley T.M."/>
        </authorList>
    </citation>
    <scope>NUCLEOTIDE SEQUENCE</scope>
    <source>
        <strain evidence="9">BLF_Eptnil</strain>
        <tissue evidence="9">Kidney</tissue>
    </source>
</reference>
<evidence type="ECO:0000313" key="10">
    <source>
        <dbReference type="Proteomes" id="UP001177744"/>
    </source>
</evidence>
<keyword evidence="1" id="KW-0479">Metal-binding</keyword>
<dbReference type="Pfam" id="PF13765">
    <property type="entry name" value="PRY"/>
    <property type="match status" value="2"/>
</dbReference>
<dbReference type="Pfam" id="PF00643">
    <property type="entry name" value="zf-B_box"/>
    <property type="match status" value="1"/>
</dbReference>
<dbReference type="Pfam" id="PF00622">
    <property type="entry name" value="SPRY"/>
    <property type="match status" value="2"/>
</dbReference>
<dbReference type="InterPro" id="IPR006574">
    <property type="entry name" value="PRY"/>
</dbReference>
<evidence type="ECO:0000256" key="3">
    <source>
        <dbReference type="ARBA" id="ARBA00022833"/>
    </source>
</evidence>
<dbReference type="PROSITE" id="PS50119">
    <property type="entry name" value="ZF_BBOX"/>
    <property type="match status" value="1"/>
</dbReference>
<gene>
    <name evidence="9" type="ORF">QTO34_015893</name>
</gene>
<feature type="domain" description="B30.2/SPRY" evidence="8">
    <location>
        <begin position="656"/>
        <end position="808"/>
    </location>
</feature>
<dbReference type="PROSITE" id="PS50089">
    <property type="entry name" value="ZF_RING_2"/>
    <property type="match status" value="1"/>
</dbReference>
<dbReference type="InterPro" id="IPR013083">
    <property type="entry name" value="Znf_RING/FYVE/PHD"/>
</dbReference>
<dbReference type="SUPFAM" id="SSF57850">
    <property type="entry name" value="RING/U-box"/>
    <property type="match status" value="1"/>
</dbReference>
<dbReference type="InterPro" id="IPR003879">
    <property type="entry name" value="Butyrophylin_SPRY"/>
</dbReference>
<dbReference type="PROSITE" id="PS50188">
    <property type="entry name" value="B302_SPRY"/>
    <property type="match status" value="2"/>
</dbReference>
<dbReference type="Gene3D" id="3.30.160.60">
    <property type="entry name" value="Classic Zinc Finger"/>
    <property type="match status" value="1"/>
</dbReference>
<name>A0AA40I4Y7_CNENI</name>
<dbReference type="SMART" id="SM00184">
    <property type="entry name" value="RING"/>
    <property type="match status" value="1"/>
</dbReference>
<feature type="coiled-coil region" evidence="5">
    <location>
        <begin position="23"/>
        <end position="79"/>
    </location>
</feature>
<keyword evidence="2 4" id="KW-0863">Zinc-finger</keyword>
<dbReference type="InterPro" id="IPR050143">
    <property type="entry name" value="TRIM/RBCC"/>
</dbReference>
<dbReference type="InterPro" id="IPR001870">
    <property type="entry name" value="B30.2/SPRY"/>
</dbReference>
<dbReference type="SMART" id="SM00449">
    <property type="entry name" value="SPRY"/>
    <property type="match status" value="1"/>
</dbReference>
<evidence type="ECO:0000256" key="5">
    <source>
        <dbReference type="SAM" id="Coils"/>
    </source>
</evidence>
<dbReference type="Gene3D" id="3.30.40.10">
    <property type="entry name" value="Zinc/RING finger domain, C3HC4 (zinc finger)"/>
    <property type="match status" value="1"/>
</dbReference>
<dbReference type="SUPFAM" id="SSF49899">
    <property type="entry name" value="Concanavalin A-like lectins/glucanases"/>
    <property type="match status" value="2"/>
</dbReference>
<dbReference type="InterPro" id="IPR000315">
    <property type="entry name" value="Znf_B-box"/>
</dbReference>
<organism evidence="9 10">
    <name type="scientific">Cnephaeus nilssonii</name>
    <name type="common">Northern bat</name>
    <name type="synonym">Eptesicus nilssonii</name>
    <dbReference type="NCBI Taxonomy" id="3371016"/>
    <lineage>
        <taxon>Eukaryota</taxon>
        <taxon>Metazoa</taxon>
        <taxon>Chordata</taxon>
        <taxon>Craniata</taxon>
        <taxon>Vertebrata</taxon>
        <taxon>Euteleostomi</taxon>
        <taxon>Mammalia</taxon>
        <taxon>Eutheria</taxon>
        <taxon>Laurasiatheria</taxon>
        <taxon>Chiroptera</taxon>
        <taxon>Yangochiroptera</taxon>
        <taxon>Vespertilionidae</taxon>
        <taxon>Cnephaeus</taxon>
    </lineage>
</organism>
<dbReference type="InterPro" id="IPR017907">
    <property type="entry name" value="Znf_RING_CS"/>
</dbReference>
<evidence type="ECO:0008006" key="11">
    <source>
        <dbReference type="Google" id="ProtNLM"/>
    </source>
</evidence>
<accession>A0AA40I4Y7</accession>
<protein>
    <recommendedName>
        <fullName evidence="11">Tripartite motif-containing protein 75</fullName>
    </recommendedName>
</protein>
<dbReference type="SUPFAM" id="SSF57845">
    <property type="entry name" value="B-box zinc-binding domain"/>
    <property type="match status" value="1"/>
</dbReference>
<dbReference type="PROSITE" id="PS00518">
    <property type="entry name" value="ZF_RING_1"/>
    <property type="match status" value="1"/>
</dbReference>
<dbReference type="CDD" id="cd16607">
    <property type="entry name" value="RING-HC_TRIM60-like_C-IV"/>
    <property type="match status" value="1"/>
</dbReference>
<dbReference type="InterPro" id="IPR043136">
    <property type="entry name" value="B30.2/SPRY_sf"/>
</dbReference>
<dbReference type="FunFam" id="2.60.120.920:FF:000004">
    <property type="entry name" value="Butyrophilin subfamily 1 member A1"/>
    <property type="match status" value="1"/>
</dbReference>
<dbReference type="Gene3D" id="2.60.120.920">
    <property type="match status" value="2"/>
</dbReference>
<dbReference type="InterPro" id="IPR035785">
    <property type="entry name" value="SPRY/PRY_TRIM75"/>
</dbReference>
<feature type="coiled-coil region" evidence="5">
    <location>
        <begin position="564"/>
        <end position="591"/>
    </location>
</feature>
<comment type="caution">
    <text evidence="9">The sequence shown here is derived from an EMBL/GenBank/DDBJ whole genome shotgun (WGS) entry which is preliminary data.</text>
</comment>
<dbReference type="PANTHER" id="PTHR24103">
    <property type="entry name" value="E3 UBIQUITIN-PROTEIN LIGASE TRIM"/>
    <property type="match status" value="1"/>
</dbReference>
<evidence type="ECO:0000256" key="2">
    <source>
        <dbReference type="ARBA" id="ARBA00022771"/>
    </source>
</evidence>
<feature type="domain" description="B30.2/SPRY" evidence="8">
    <location>
        <begin position="138"/>
        <end position="331"/>
    </location>
</feature>
<evidence type="ECO:0000259" key="6">
    <source>
        <dbReference type="PROSITE" id="PS50089"/>
    </source>
</evidence>
<keyword evidence="10" id="KW-1185">Reference proteome</keyword>
<dbReference type="GO" id="GO:0008270">
    <property type="term" value="F:zinc ion binding"/>
    <property type="evidence" value="ECO:0007669"/>
    <property type="project" value="UniProtKB-KW"/>
</dbReference>
<dbReference type="EMBL" id="JAULJE010000005">
    <property type="protein sequence ID" value="KAK1343120.1"/>
    <property type="molecule type" value="Genomic_DNA"/>
</dbReference>
<feature type="domain" description="B box-type" evidence="7">
    <location>
        <begin position="474"/>
        <end position="513"/>
    </location>
</feature>
<dbReference type="SMART" id="SM00336">
    <property type="entry name" value="BBOX"/>
    <property type="match status" value="1"/>
</dbReference>